<keyword evidence="4" id="KW-1003">Cell membrane</keyword>
<dbReference type="PANTHER" id="PTHR45528">
    <property type="entry name" value="SENSOR HISTIDINE KINASE CPXA"/>
    <property type="match status" value="1"/>
</dbReference>
<dbReference type="InterPro" id="IPR050398">
    <property type="entry name" value="HssS/ArlS-like"/>
</dbReference>
<evidence type="ECO:0000256" key="12">
    <source>
        <dbReference type="ARBA" id="ARBA00023012"/>
    </source>
</evidence>
<evidence type="ECO:0000256" key="11">
    <source>
        <dbReference type="ARBA" id="ARBA00022989"/>
    </source>
</evidence>
<dbReference type="RefSeq" id="WP_163348659.1">
    <property type="nucleotide sequence ID" value="NZ_CP048409.1"/>
</dbReference>
<evidence type="ECO:0000256" key="10">
    <source>
        <dbReference type="ARBA" id="ARBA00022840"/>
    </source>
</evidence>
<organism evidence="17 18">
    <name type="scientific">Draconibacterium halophilum</name>
    <dbReference type="NCBI Taxonomy" id="2706887"/>
    <lineage>
        <taxon>Bacteria</taxon>
        <taxon>Pseudomonadati</taxon>
        <taxon>Bacteroidota</taxon>
        <taxon>Bacteroidia</taxon>
        <taxon>Marinilabiliales</taxon>
        <taxon>Prolixibacteraceae</taxon>
        <taxon>Draconibacterium</taxon>
    </lineage>
</organism>
<dbReference type="PROSITE" id="PS50885">
    <property type="entry name" value="HAMP"/>
    <property type="match status" value="1"/>
</dbReference>
<keyword evidence="5" id="KW-0597">Phosphoprotein</keyword>
<keyword evidence="11 14" id="KW-1133">Transmembrane helix</keyword>
<evidence type="ECO:0000256" key="1">
    <source>
        <dbReference type="ARBA" id="ARBA00000085"/>
    </source>
</evidence>
<dbReference type="FunFam" id="1.10.287.130:FF:000008">
    <property type="entry name" value="Two-component sensor histidine kinase"/>
    <property type="match status" value="1"/>
</dbReference>
<dbReference type="EMBL" id="CP048409">
    <property type="protein sequence ID" value="QIA09690.1"/>
    <property type="molecule type" value="Genomic_DNA"/>
</dbReference>
<dbReference type="CDD" id="cd00082">
    <property type="entry name" value="HisKA"/>
    <property type="match status" value="1"/>
</dbReference>
<evidence type="ECO:0000256" key="8">
    <source>
        <dbReference type="ARBA" id="ARBA00022741"/>
    </source>
</evidence>
<evidence type="ECO:0000259" key="15">
    <source>
        <dbReference type="PROSITE" id="PS50109"/>
    </source>
</evidence>
<dbReference type="GO" id="GO:0000155">
    <property type="term" value="F:phosphorelay sensor kinase activity"/>
    <property type="evidence" value="ECO:0007669"/>
    <property type="project" value="InterPro"/>
</dbReference>
<evidence type="ECO:0000313" key="17">
    <source>
        <dbReference type="EMBL" id="QIA09690.1"/>
    </source>
</evidence>
<dbReference type="SMART" id="SM00387">
    <property type="entry name" value="HATPase_c"/>
    <property type="match status" value="1"/>
</dbReference>
<evidence type="ECO:0000256" key="9">
    <source>
        <dbReference type="ARBA" id="ARBA00022777"/>
    </source>
</evidence>
<evidence type="ECO:0000256" key="5">
    <source>
        <dbReference type="ARBA" id="ARBA00022553"/>
    </source>
</evidence>
<evidence type="ECO:0000256" key="3">
    <source>
        <dbReference type="ARBA" id="ARBA00012438"/>
    </source>
</evidence>
<feature type="domain" description="HAMP" evidence="16">
    <location>
        <begin position="205"/>
        <end position="257"/>
    </location>
</feature>
<dbReference type="SUPFAM" id="SSF158472">
    <property type="entry name" value="HAMP domain-like"/>
    <property type="match status" value="1"/>
</dbReference>
<dbReference type="Proteomes" id="UP000474630">
    <property type="component" value="Chromosome"/>
</dbReference>
<dbReference type="GO" id="GO:0005886">
    <property type="term" value="C:plasma membrane"/>
    <property type="evidence" value="ECO:0007669"/>
    <property type="project" value="UniProtKB-SubCell"/>
</dbReference>
<dbReference type="CDD" id="cd00075">
    <property type="entry name" value="HATPase"/>
    <property type="match status" value="1"/>
</dbReference>
<dbReference type="InterPro" id="IPR036097">
    <property type="entry name" value="HisK_dim/P_sf"/>
</dbReference>
<dbReference type="Gene3D" id="1.10.287.130">
    <property type="match status" value="1"/>
</dbReference>
<comment type="subcellular location">
    <subcellularLocation>
        <location evidence="2">Cell membrane</location>
        <topology evidence="2">Multi-pass membrane protein</topology>
    </subcellularLocation>
</comment>
<dbReference type="Pfam" id="PF00672">
    <property type="entry name" value="HAMP"/>
    <property type="match status" value="1"/>
</dbReference>
<keyword evidence="10" id="KW-0067">ATP-binding</keyword>
<dbReference type="InterPro" id="IPR003660">
    <property type="entry name" value="HAMP_dom"/>
</dbReference>
<comment type="catalytic activity">
    <reaction evidence="1">
        <text>ATP + protein L-histidine = ADP + protein N-phospho-L-histidine.</text>
        <dbReference type="EC" id="2.7.13.3"/>
    </reaction>
</comment>
<dbReference type="PANTHER" id="PTHR45528:SF1">
    <property type="entry name" value="SENSOR HISTIDINE KINASE CPXA"/>
    <property type="match status" value="1"/>
</dbReference>
<dbReference type="Gene3D" id="6.10.340.10">
    <property type="match status" value="1"/>
</dbReference>
<feature type="transmembrane region" description="Helical" evidence="14">
    <location>
        <begin position="189"/>
        <end position="207"/>
    </location>
</feature>
<proteinExistence type="predicted"/>
<keyword evidence="13 14" id="KW-0472">Membrane</keyword>
<keyword evidence="12" id="KW-0902">Two-component regulatory system</keyword>
<dbReference type="InterPro" id="IPR003661">
    <property type="entry name" value="HisK_dim/P_dom"/>
</dbReference>
<dbReference type="InterPro" id="IPR036890">
    <property type="entry name" value="HATPase_C_sf"/>
</dbReference>
<keyword evidence="8" id="KW-0547">Nucleotide-binding</keyword>
<dbReference type="GO" id="GO:0005524">
    <property type="term" value="F:ATP binding"/>
    <property type="evidence" value="ECO:0007669"/>
    <property type="project" value="UniProtKB-KW"/>
</dbReference>
<dbReference type="Pfam" id="PF00512">
    <property type="entry name" value="HisKA"/>
    <property type="match status" value="1"/>
</dbReference>
<keyword evidence="9 17" id="KW-0418">Kinase</keyword>
<feature type="transmembrane region" description="Helical" evidence="14">
    <location>
        <begin position="12"/>
        <end position="34"/>
    </location>
</feature>
<dbReference type="SUPFAM" id="SSF55874">
    <property type="entry name" value="ATPase domain of HSP90 chaperone/DNA topoisomerase II/histidine kinase"/>
    <property type="match status" value="1"/>
</dbReference>
<name>A0A6C0RGY6_9BACT</name>
<evidence type="ECO:0000259" key="16">
    <source>
        <dbReference type="PROSITE" id="PS50885"/>
    </source>
</evidence>
<dbReference type="InterPro" id="IPR003594">
    <property type="entry name" value="HATPase_dom"/>
</dbReference>
<dbReference type="EC" id="2.7.13.3" evidence="3"/>
<dbReference type="InterPro" id="IPR005467">
    <property type="entry name" value="His_kinase_dom"/>
</dbReference>
<evidence type="ECO:0000256" key="6">
    <source>
        <dbReference type="ARBA" id="ARBA00022679"/>
    </source>
</evidence>
<gene>
    <name evidence="17" type="ORF">G0Q07_19150</name>
</gene>
<dbReference type="PRINTS" id="PR00344">
    <property type="entry name" value="BCTRLSENSOR"/>
</dbReference>
<dbReference type="InterPro" id="IPR004358">
    <property type="entry name" value="Sig_transdc_His_kin-like_C"/>
</dbReference>
<keyword evidence="6" id="KW-0808">Transferase</keyword>
<evidence type="ECO:0000313" key="18">
    <source>
        <dbReference type="Proteomes" id="UP000474630"/>
    </source>
</evidence>
<dbReference type="Pfam" id="PF02518">
    <property type="entry name" value="HATPase_c"/>
    <property type="match status" value="1"/>
</dbReference>
<dbReference type="KEGG" id="drc:G0Q07_19150"/>
<evidence type="ECO:0000256" key="13">
    <source>
        <dbReference type="ARBA" id="ARBA00023136"/>
    </source>
</evidence>
<dbReference type="Gene3D" id="3.30.565.10">
    <property type="entry name" value="Histidine kinase-like ATPase, C-terminal domain"/>
    <property type="match status" value="1"/>
</dbReference>
<keyword evidence="7 14" id="KW-0812">Transmembrane</keyword>
<feature type="domain" description="Histidine kinase" evidence="15">
    <location>
        <begin position="272"/>
        <end position="488"/>
    </location>
</feature>
<accession>A0A6C0RGY6</accession>
<dbReference type="PROSITE" id="PS50109">
    <property type="entry name" value="HIS_KIN"/>
    <property type="match status" value="1"/>
</dbReference>
<dbReference type="AlphaFoldDB" id="A0A6C0RGY6"/>
<reference evidence="17 18" key="1">
    <citation type="submission" date="2020-02" db="EMBL/GenBank/DDBJ databases">
        <title>Genome sequencing for Draconibacterium sp. strain M1.</title>
        <authorList>
            <person name="Park S.-J."/>
        </authorList>
    </citation>
    <scope>NUCLEOTIDE SEQUENCE [LARGE SCALE GENOMIC DNA]</scope>
    <source>
        <strain evidence="17 18">M1</strain>
    </source>
</reference>
<keyword evidence="18" id="KW-1185">Reference proteome</keyword>
<dbReference type="CDD" id="cd06225">
    <property type="entry name" value="HAMP"/>
    <property type="match status" value="1"/>
</dbReference>
<dbReference type="SMART" id="SM00388">
    <property type="entry name" value="HisKA"/>
    <property type="match status" value="1"/>
</dbReference>
<evidence type="ECO:0000256" key="7">
    <source>
        <dbReference type="ARBA" id="ARBA00022692"/>
    </source>
</evidence>
<evidence type="ECO:0000256" key="2">
    <source>
        <dbReference type="ARBA" id="ARBA00004651"/>
    </source>
</evidence>
<protein>
    <recommendedName>
        <fullName evidence="3">histidine kinase</fullName>
        <ecNumber evidence="3">2.7.13.3</ecNumber>
    </recommendedName>
</protein>
<dbReference type="SUPFAM" id="SSF47384">
    <property type="entry name" value="Homodimeric domain of signal transducing histidine kinase"/>
    <property type="match status" value="1"/>
</dbReference>
<dbReference type="SMART" id="SM00304">
    <property type="entry name" value="HAMP"/>
    <property type="match status" value="1"/>
</dbReference>
<dbReference type="FunFam" id="3.30.565.10:FF:000006">
    <property type="entry name" value="Sensor histidine kinase WalK"/>
    <property type="match status" value="1"/>
</dbReference>
<sequence length="490" mass="55067">MKQSKIFNRLYLQVSAIFLLVLFMFTAIALYISVQSSAKYSVEVNQRLNRNLASSTVEVIQPLMKDDIASDEAIADIMHSMMVINPIVEVYLLNPEGKILNYVAPEKVVKLEEVNLAPIKKFIADPDHSIIYGDDPRNPGEFKTFSAATITEGDVLKGYIYIVLASQEYISAAQTVIGSYILGLSIRSVIIILIISALVGLLAIWFITKKLNPIINGIQEFKKGNLSARINVKSEGELDRIALVFNQMADTIEQNISELKGVDNLRRELIGNVSHDLRTPVASIQGYAETLLLKQDNITKEEQNKYLTIIFKSCGRLQRLVEDLFELSKLETNQIELHTEPFSISELVYDIVNKYRILSQKKGINIDTVIAKNVPVVEADVSLINRVLQNLIDNAMKFCHEGDSIQIEIDTQEPEKVEIRVVDSGPGIKQEDLPNVFHRYFKGRNDEHGTGLGLTIVKKIIDLHHSHIRVQSQYGKGAIFIFDLPKAFTA</sequence>
<evidence type="ECO:0000256" key="4">
    <source>
        <dbReference type="ARBA" id="ARBA00022475"/>
    </source>
</evidence>
<evidence type="ECO:0000256" key="14">
    <source>
        <dbReference type="SAM" id="Phobius"/>
    </source>
</evidence>